<dbReference type="GO" id="GO:0003723">
    <property type="term" value="F:RNA binding"/>
    <property type="evidence" value="ECO:0007669"/>
    <property type="project" value="UniProtKB-UniRule"/>
</dbReference>
<evidence type="ECO:0000256" key="5">
    <source>
        <dbReference type="ARBA" id="ARBA00043866"/>
    </source>
</evidence>
<feature type="compositionally biased region" description="Basic and acidic residues" evidence="9">
    <location>
        <begin position="665"/>
        <end position="679"/>
    </location>
</feature>
<feature type="compositionally biased region" description="Basic and acidic residues" evidence="9">
    <location>
        <begin position="687"/>
        <end position="698"/>
    </location>
</feature>
<dbReference type="InParanoid" id="A0A409Y5E7"/>
<accession>A0A409Y5E7</accession>
<dbReference type="Pfam" id="PF00642">
    <property type="entry name" value="zf-CCCH"/>
    <property type="match status" value="1"/>
</dbReference>
<dbReference type="InterPro" id="IPR002483">
    <property type="entry name" value="PWI_dom"/>
</dbReference>
<dbReference type="FunCoup" id="A0A409Y5E7">
    <property type="interactions" value="569"/>
</dbReference>
<reference evidence="12 13" key="1">
    <citation type="journal article" date="2018" name="Evol. Lett.">
        <title>Horizontal gene cluster transfer increased hallucinogenic mushroom diversity.</title>
        <authorList>
            <person name="Reynolds H.T."/>
            <person name="Vijayakumar V."/>
            <person name="Gluck-Thaler E."/>
            <person name="Korotkin H.B."/>
            <person name="Matheny P.B."/>
            <person name="Slot J.C."/>
        </authorList>
    </citation>
    <scope>NUCLEOTIDE SEQUENCE [LARGE SCALE GENOMIC DNA]</scope>
    <source>
        <strain evidence="12 13">SRW20</strain>
    </source>
</reference>
<feature type="compositionally biased region" description="Low complexity" evidence="9">
    <location>
        <begin position="557"/>
        <end position="585"/>
    </location>
</feature>
<dbReference type="InterPro" id="IPR035979">
    <property type="entry name" value="RBD_domain_sf"/>
</dbReference>
<feature type="compositionally biased region" description="Gly residues" evidence="9">
    <location>
        <begin position="426"/>
        <end position="437"/>
    </location>
</feature>
<keyword evidence="2 7" id="KW-0863">Zinc-finger</keyword>
<feature type="region of interest" description="Disordered" evidence="9">
    <location>
        <begin position="632"/>
        <end position="751"/>
    </location>
</feature>
<dbReference type="SUPFAM" id="SSF90229">
    <property type="entry name" value="CCCH zinc finger"/>
    <property type="match status" value="1"/>
</dbReference>
<evidence type="ECO:0000256" key="1">
    <source>
        <dbReference type="ARBA" id="ARBA00022723"/>
    </source>
</evidence>
<evidence type="ECO:0000256" key="7">
    <source>
        <dbReference type="PROSITE-ProRule" id="PRU00723"/>
    </source>
</evidence>
<dbReference type="Gene3D" id="1.20.1390.10">
    <property type="entry name" value="PWI domain"/>
    <property type="match status" value="1"/>
</dbReference>
<dbReference type="Pfam" id="PF01480">
    <property type="entry name" value="PWI"/>
    <property type="match status" value="1"/>
</dbReference>
<comment type="caution">
    <text evidence="12">The sequence shown here is derived from an EMBL/GenBank/DDBJ whole genome shotgun (WGS) entry which is preliminary data.</text>
</comment>
<dbReference type="InterPro" id="IPR036855">
    <property type="entry name" value="Znf_CCCH_sf"/>
</dbReference>
<name>A0A409Y5E7_9AGAR</name>
<dbReference type="InterPro" id="IPR000571">
    <property type="entry name" value="Znf_CCCH"/>
</dbReference>
<evidence type="ECO:0000313" key="13">
    <source>
        <dbReference type="Proteomes" id="UP000284706"/>
    </source>
</evidence>
<evidence type="ECO:0000256" key="6">
    <source>
        <dbReference type="PROSITE-ProRule" id="PRU00176"/>
    </source>
</evidence>
<protein>
    <recommendedName>
        <fullName evidence="14">C3H1-type domain-containing protein</fullName>
    </recommendedName>
</protein>
<organism evidence="12 13">
    <name type="scientific">Gymnopilus dilepis</name>
    <dbReference type="NCBI Taxonomy" id="231916"/>
    <lineage>
        <taxon>Eukaryota</taxon>
        <taxon>Fungi</taxon>
        <taxon>Dikarya</taxon>
        <taxon>Basidiomycota</taxon>
        <taxon>Agaricomycotina</taxon>
        <taxon>Agaricomycetes</taxon>
        <taxon>Agaricomycetidae</taxon>
        <taxon>Agaricales</taxon>
        <taxon>Agaricineae</taxon>
        <taxon>Hymenogastraceae</taxon>
        <taxon>Gymnopilus</taxon>
    </lineage>
</organism>
<comment type="function">
    <text evidence="5">May be involved in the turnover of nuclear polyadenylated (pA+) RNA.</text>
</comment>
<feature type="compositionally biased region" description="Polar residues" evidence="9">
    <location>
        <begin position="545"/>
        <end position="556"/>
    </location>
</feature>
<dbReference type="OrthoDB" id="443401at2759"/>
<evidence type="ECO:0008006" key="14">
    <source>
        <dbReference type="Google" id="ProtNLM"/>
    </source>
</evidence>
<dbReference type="STRING" id="231916.A0A409Y5E7"/>
<feature type="coiled-coil region" evidence="8">
    <location>
        <begin position="586"/>
        <end position="613"/>
    </location>
</feature>
<evidence type="ECO:0000313" key="12">
    <source>
        <dbReference type="EMBL" id="PPQ98264.1"/>
    </source>
</evidence>
<dbReference type="AlphaFoldDB" id="A0A409Y5E7"/>
<dbReference type="PROSITE" id="PS50102">
    <property type="entry name" value="RRM"/>
    <property type="match status" value="1"/>
</dbReference>
<feature type="compositionally biased region" description="Low complexity" evidence="9">
    <location>
        <begin position="636"/>
        <end position="656"/>
    </location>
</feature>
<evidence type="ECO:0000259" key="11">
    <source>
        <dbReference type="PROSITE" id="PS50103"/>
    </source>
</evidence>
<dbReference type="Proteomes" id="UP000284706">
    <property type="component" value="Unassembled WGS sequence"/>
</dbReference>
<keyword evidence="13" id="KW-1185">Reference proteome</keyword>
<dbReference type="PANTHER" id="PTHR14398:SF0">
    <property type="entry name" value="ZINC FINGER PROTEIN SWM"/>
    <property type="match status" value="1"/>
</dbReference>
<dbReference type="CDD" id="cd12257">
    <property type="entry name" value="RRM1_RBM26_like"/>
    <property type="match status" value="1"/>
</dbReference>
<dbReference type="GO" id="GO:0008270">
    <property type="term" value="F:zinc ion binding"/>
    <property type="evidence" value="ECO:0007669"/>
    <property type="project" value="UniProtKB-KW"/>
</dbReference>
<keyword evidence="8" id="KW-0175">Coiled coil</keyword>
<feature type="region of interest" description="Disordered" evidence="9">
    <location>
        <begin position="821"/>
        <end position="885"/>
    </location>
</feature>
<evidence type="ECO:0000256" key="8">
    <source>
        <dbReference type="SAM" id="Coils"/>
    </source>
</evidence>
<feature type="domain" description="RRM" evidence="10">
    <location>
        <begin position="451"/>
        <end position="523"/>
    </location>
</feature>
<dbReference type="GO" id="GO:0005634">
    <property type="term" value="C:nucleus"/>
    <property type="evidence" value="ECO:0007669"/>
    <property type="project" value="TreeGrafter"/>
</dbReference>
<sequence>MLTNHNLPFSHCNCLFPLEPPYSLHLMIYDPETAAHLKPWLVRTLEPICDAEPGALADYILALLQHNVPENEMRQELAVQLDEFLEKECGPFIDSLFNVIRSKSYLPYNAAPSSPSSSTKPLDTGIPIPLDALLPQTEERARKRSSADDERDGRPPAKGPRLNQDGTFSRYGTGDGRAGAHSSGGWSRPQDRFGDAGMGAGMGMFSVPMGAMGMGGMGMPNGRRNQGYQPPDQKRGICRDYYNNGYCARGAMCKFSHGDDAVVPGQLYPGGMPFMPMFAGNPGGMPFMQGAAYDPHEARMDMRPQRHHQRAPLLPRIQQEDGRVVHPVTTSGELPVIQDLTPAAPRDAPAIPSEPIQQGDVNMEQANVPPVVFPPMGNNFNPMLGAMAENGNMSQAMAQPMEVDSSSMHMPGMRPPTLGRGHFRGGRGGGRGRGTFGGDVHNFRPEKRNDKTLVVEKIPEDSLSLESVNNWFKRFGTVTNVAIDATSAKALVSFSNHEEAHAAWKSEEAVFGNRFVKVFWHRPMEGHGQVGARMLAASAPLVANMSKSSSTTPQPNAVSASPSTSSNAAASSAQPAPKAAGTSSTLSALAAKQQQLEQKIAEQKSLMASLEKASPEEKKEIMAKLRKLGEEMTKLTSSSASATTATPSGGAATASPKKSAESLTDLEKKERERLDKELEQPTEDTTEDLKAKLERLKAEAASLGLDSALPSSSGPYRGYRGRGRGGPRGYFRGAPMRGGPPRGSMKLDNRPKKLLVKGVPEDKSQSLRDWYETTGQVESIEPAEGSESYIVSFKSRSAAEMGLAKGSNIPLVGTVQISWYTGKDGATPSTSTQSTKPSSSTVATAGLSADDGVRQSPESQHSHLPEEEEVVANGWGGDGDDEDGM</sequence>
<dbReference type="EMBL" id="NHYE01001129">
    <property type="protein sequence ID" value="PPQ98264.1"/>
    <property type="molecule type" value="Genomic_DNA"/>
</dbReference>
<feature type="domain" description="C3H1-type" evidence="11">
    <location>
        <begin position="232"/>
        <end position="260"/>
    </location>
</feature>
<feature type="compositionally biased region" description="Basic and acidic residues" evidence="9">
    <location>
        <begin position="137"/>
        <end position="155"/>
    </location>
</feature>
<keyword evidence="4 6" id="KW-0694">RNA-binding</keyword>
<evidence type="ECO:0000256" key="9">
    <source>
        <dbReference type="SAM" id="MobiDB-lite"/>
    </source>
</evidence>
<feature type="region of interest" description="Disordered" evidence="9">
    <location>
        <begin position="110"/>
        <end position="197"/>
    </location>
</feature>
<evidence type="ECO:0000256" key="4">
    <source>
        <dbReference type="ARBA" id="ARBA00022884"/>
    </source>
</evidence>
<dbReference type="Gene3D" id="4.10.1000.10">
    <property type="entry name" value="Zinc finger, CCCH-type"/>
    <property type="match status" value="1"/>
</dbReference>
<feature type="compositionally biased region" description="Low complexity" evidence="9">
    <location>
        <begin position="729"/>
        <end position="743"/>
    </location>
</feature>
<proteinExistence type="predicted"/>
<dbReference type="PANTHER" id="PTHR14398">
    <property type="entry name" value="RNA RECOGNITION RRM/RNP DOMAIN"/>
    <property type="match status" value="1"/>
</dbReference>
<dbReference type="InterPro" id="IPR012677">
    <property type="entry name" value="Nucleotide-bd_a/b_plait_sf"/>
</dbReference>
<feature type="region of interest" description="Disordered" evidence="9">
    <location>
        <begin position="545"/>
        <end position="585"/>
    </location>
</feature>
<dbReference type="SUPFAM" id="SSF54928">
    <property type="entry name" value="RNA-binding domain, RBD"/>
    <property type="match status" value="1"/>
</dbReference>
<dbReference type="InterPro" id="IPR045137">
    <property type="entry name" value="RBM26/27"/>
</dbReference>
<dbReference type="PROSITE" id="PS50103">
    <property type="entry name" value="ZF_C3H1"/>
    <property type="match status" value="1"/>
</dbReference>
<keyword evidence="3 7" id="KW-0862">Zinc</keyword>
<keyword evidence="1 7" id="KW-0479">Metal-binding</keyword>
<evidence type="ECO:0000256" key="2">
    <source>
        <dbReference type="ARBA" id="ARBA00022771"/>
    </source>
</evidence>
<feature type="compositionally biased region" description="Low complexity" evidence="9">
    <location>
        <begin position="827"/>
        <end position="841"/>
    </location>
</feature>
<gene>
    <name evidence="12" type="ORF">CVT26_013532</name>
</gene>
<dbReference type="InterPro" id="IPR000504">
    <property type="entry name" value="RRM_dom"/>
</dbReference>
<evidence type="ECO:0000259" key="10">
    <source>
        <dbReference type="PROSITE" id="PS50102"/>
    </source>
</evidence>
<feature type="region of interest" description="Disordered" evidence="9">
    <location>
        <begin position="425"/>
        <end position="444"/>
    </location>
</feature>
<dbReference type="SMART" id="SM00360">
    <property type="entry name" value="RRM"/>
    <property type="match status" value="1"/>
</dbReference>
<evidence type="ECO:0000256" key="3">
    <source>
        <dbReference type="ARBA" id="ARBA00022833"/>
    </source>
</evidence>
<feature type="zinc finger region" description="C3H1-type" evidence="7">
    <location>
        <begin position="232"/>
        <end position="260"/>
    </location>
</feature>
<dbReference type="Gene3D" id="3.30.70.330">
    <property type="match status" value="1"/>
</dbReference>
<dbReference type="SMART" id="SM00356">
    <property type="entry name" value="ZnF_C3H1"/>
    <property type="match status" value="1"/>
</dbReference>